<reference evidence="8 9" key="1">
    <citation type="journal article" date="2016" name="Mol. Biol. Evol.">
        <title>Comparative Genomics of Early-Diverging Mushroom-Forming Fungi Provides Insights into the Origins of Lignocellulose Decay Capabilities.</title>
        <authorList>
            <person name="Nagy L.G."/>
            <person name="Riley R."/>
            <person name="Tritt A."/>
            <person name="Adam C."/>
            <person name="Daum C."/>
            <person name="Floudas D."/>
            <person name="Sun H."/>
            <person name="Yadav J.S."/>
            <person name="Pangilinan J."/>
            <person name="Larsson K.H."/>
            <person name="Matsuura K."/>
            <person name="Barry K."/>
            <person name="Labutti K."/>
            <person name="Kuo R."/>
            <person name="Ohm R.A."/>
            <person name="Bhattacharya S.S."/>
            <person name="Shirouzu T."/>
            <person name="Yoshinaga Y."/>
            <person name="Martin F.M."/>
            <person name="Grigoriev I.V."/>
            <person name="Hibbett D.S."/>
        </authorList>
    </citation>
    <scope>NUCLEOTIDE SEQUENCE [LARGE SCALE GENOMIC DNA]</scope>
    <source>
        <strain evidence="8 9">TUFC12733</strain>
    </source>
</reference>
<dbReference type="InterPro" id="IPR001816">
    <property type="entry name" value="Transl_elong_EFTs/EF1B"/>
</dbReference>
<evidence type="ECO:0000256" key="2">
    <source>
        <dbReference type="ARBA" id="ARBA00022768"/>
    </source>
</evidence>
<dbReference type="STRING" id="1330018.A0A167M7X2"/>
<evidence type="ECO:0000256" key="6">
    <source>
        <dbReference type="HAMAP-Rule" id="MF_03135"/>
    </source>
</evidence>
<dbReference type="OrthoDB" id="277235at2759"/>
<keyword evidence="3 6" id="KW-0648">Protein biosynthesis</keyword>
<dbReference type="PANTHER" id="PTHR11741">
    <property type="entry name" value="ELONGATION FACTOR TS"/>
    <property type="match status" value="1"/>
</dbReference>
<comment type="similarity">
    <text evidence="1 6">Belongs to the EF-Ts family.</text>
</comment>
<dbReference type="GO" id="GO:0003746">
    <property type="term" value="F:translation elongation factor activity"/>
    <property type="evidence" value="ECO:0007669"/>
    <property type="project" value="UniProtKB-UniRule"/>
</dbReference>
<protein>
    <recommendedName>
        <fullName evidence="6">Elongation factor Ts, mitochondrial</fullName>
        <shortName evidence="6">EF-Ts</shortName>
        <shortName evidence="6">EF-TsMt</shortName>
    </recommendedName>
</protein>
<dbReference type="Proteomes" id="UP000076738">
    <property type="component" value="Unassembled WGS sequence"/>
</dbReference>
<proteinExistence type="inferred from homology"/>
<keyword evidence="9" id="KW-1185">Reference proteome</keyword>
<evidence type="ECO:0000256" key="4">
    <source>
        <dbReference type="ARBA" id="ARBA00022946"/>
    </source>
</evidence>
<evidence type="ECO:0000256" key="1">
    <source>
        <dbReference type="ARBA" id="ARBA00005532"/>
    </source>
</evidence>
<dbReference type="Gene3D" id="3.30.479.20">
    <property type="entry name" value="Elongation factor Ts, dimerisation domain"/>
    <property type="match status" value="2"/>
</dbReference>
<accession>A0A167M7X2</accession>
<gene>
    <name evidence="6" type="primary">TSF1</name>
    <name evidence="8" type="ORF">CALVIDRAFT_537204</name>
</gene>
<comment type="subcellular location">
    <subcellularLocation>
        <location evidence="6">Mitochondrion</location>
    </subcellularLocation>
</comment>
<dbReference type="SUPFAM" id="SSF46934">
    <property type="entry name" value="UBA-like"/>
    <property type="match status" value="1"/>
</dbReference>
<keyword evidence="4" id="KW-0809">Transit peptide</keyword>
<feature type="domain" description="Translation elongation factor EFTs/EF1B dimerisation" evidence="7">
    <location>
        <begin position="109"/>
        <end position="209"/>
    </location>
</feature>
<dbReference type="SUPFAM" id="SSF54713">
    <property type="entry name" value="Elongation factor Ts (EF-Ts), dimerisation domain"/>
    <property type="match status" value="1"/>
</dbReference>
<dbReference type="AlphaFoldDB" id="A0A167M7X2"/>
<dbReference type="InterPro" id="IPR036402">
    <property type="entry name" value="EF-Ts_dimer_sf"/>
</dbReference>
<dbReference type="Pfam" id="PF00889">
    <property type="entry name" value="EF_TS"/>
    <property type="match status" value="1"/>
</dbReference>
<dbReference type="PROSITE" id="PS01127">
    <property type="entry name" value="EF_TS_2"/>
    <property type="match status" value="1"/>
</dbReference>
<dbReference type="InterPro" id="IPR009060">
    <property type="entry name" value="UBA-like_sf"/>
</dbReference>
<evidence type="ECO:0000259" key="7">
    <source>
        <dbReference type="Pfam" id="PF00889"/>
    </source>
</evidence>
<dbReference type="EMBL" id="KV417284">
    <property type="protein sequence ID" value="KZO96427.1"/>
    <property type="molecule type" value="Genomic_DNA"/>
</dbReference>
<dbReference type="GO" id="GO:0005739">
    <property type="term" value="C:mitochondrion"/>
    <property type="evidence" value="ECO:0007669"/>
    <property type="project" value="UniProtKB-SubCell"/>
</dbReference>
<comment type="function">
    <text evidence="6">Associates with the EF-Tu.GDP complex and induces the exchange of GDP to GTP. It remains bound to the aminoacyl-tRNA.EF-Tu.GTP complex up to the GTP hydrolysis stage on the ribosome.</text>
</comment>
<sequence length="381" mass="41434">MRLPPTPAALLRPATRLRYFSDAPSKLKVPILLIKELRDRTDVSLSRAREALTASNLDLDGALAWIRIDNIKTGETKAAKLAERVAAEGVLALSVLSPGFGVAYDNVRAAMIELNCETDFVARSKEFNYIAAKIANSTAFFWGDEPGVEYVPLIETVPVETLFDVPLVQMSENEASPPNYTIQSAIYEATAMFGEKISLRRAATLAVPASHSPGVGFRVGAHTHGGQPLSTDSASKGVQTGQIAALVSLRLRCPTRLPKTEKFASHLRTLASSLGRQVVGFETELIGDRSGLTKGIRASPALLAQPFDMLAQENKDGEYELRPSEDSVEKVLEDFSATYALADDGGVQVLDLLRWKVGEGIEKPVRADFADEVRRMTEHLN</sequence>
<evidence type="ECO:0000256" key="5">
    <source>
        <dbReference type="ARBA" id="ARBA00023128"/>
    </source>
</evidence>
<evidence type="ECO:0000313" key="8">
    <source>
        <dbReference type="EMBL" id="KZO96427.1"/>
    </source>
</evidence>
<evidence type="ECO:0000256" key="3">
    <source>
        <dbReference type="ARBA" id="ARBA00022917"/>
    </source>
</evidence>
<dbReference type="InterPro" id="IPR014039">
    <property type="entry name" value="Transl_elong_EFTs/EF1B_dimer"/>
</dbReference>
<evidence type="ECO:0000313" key="9">
    <source>
        <dbReference type="Proteomes" id="UP000076738"/>
    </source>
</evidence>
<keyword evidence="5 6" id="KW-0496">Mitochondrion</keyword>
<dbReference type="Gene3D" id="1.10.8.10">
    <property type="entry name" value="DNA helicase RuvA subunit, C-terminal domain"/>
    <property type="match status" value="1"/>
</dbReference>
<dbReference type="InterPro" id="IPR018101">
    <property type="entry name" value="Transl_elong_Ts_CS"/>
</dbReference>
<organism evidence="8 9">
    <name type="scientific">Calocera viscosa (strain TUFC12733)</name>
    <dbReference type="NCBI Taxonomy" id="1330018"/>
    <lineage>
        <taxon>Eukaryota</taxon>
        <taxon>Fungi</taxon>
        <taxon>Dikarya</taxon>
        <taxon>Basidiomycota</taxon>
        <taxon>Agaricomycotina</taxon>
        <taxon>Dacrymycetes</taxon>
        <taxon>Dacrymycetales</taxon>
        <taxon>Dacrymycetaceae</taxon>
        <taxon>Calocera</taxon>
    </lineage>
</organism>
<dbReference type="GO" id="GO:0070125">
    <property type="term" value="P:mitochondrial translational elongation"/>
    <property type="evidence" value="ECO:0007669"/>
    <property type="project" value="TreeGrafter"/>
</dbReference>
<keyword evidence="2 6" id="KW-0251">Elongation factor</keyword>
<dbReference type="HAMAP" id="MF_00050">
    <property type="entry name" value="EF_Ts"/>
    <property type="match status" value="1"/>
</dbReference>
<dbReference type="PANTHER" id="PTHR11741:SF0">
    <property type="entry name" value="ELONGATION FACTOR TS, MITOCHONDRIAL"/>
    <property type="match status" value="1"/>
</dbReference>
<name>A0A167M7X2_CALVF</name>